<organism evidence="3 4">
    <name type="scientific">Plenodomus tracheiphilus IPT5</name>
    <dbReference type="NCBI Taxonomy" id="1408161"/>
    <lineage>
        <taxon>Eukaryota</taxon>
        <taxon>Fungi</taxon>
        <taxon>Dikarya</taxon>
        <taxon>Ascomycota</taxon>
        <taxon>Pezizomycotina</taxon>
        <taxon>Dothideomycetes</taxon>
        <taxon>Pleosporomycetidae</taxon>
        <taxon>Pleosporales</taxon>
        <taxon>Pleosporineae</taxon>
        <taxon>Leptosphaeriaceae</taxon>
        <taxon>Plenodomus</taxon>
    </lineage>
</organism>
<name>A0A6A7AWN6_9PLEO</name>
<feature type="compositionally biased region" description="Low complexity" evidence="1">
    <location>
        <begin position="163"/>
        <end position="199"/>
    </location>
</feature>
<evidence type="ECO:0008006" key="5">
    <source>
        <dbReference type="Google" id="ProtNLM"/>
    </source>
</evidence>
<evidence type="ECO:0000256" key="2">
    <source>
        <dbReference type="SAM" id="Phobius"/>
    </source>
</evidence>
<feature type="compositionally biased region" description="Low complexity" evidence="1">
    <location>
        <begin position="436"/>
        <end position="465"/>
    </location>
</feature>
<evidence type="ECO:0000256" key="1">
    <source>
        <dbReference type="SAM" id="MobiDB-lite"/>
    </source>
</evidence>
<keyword evidence="4" id="KW-1185">Reference proteome</keyword>
<dbReference type="Proteomes" id="UP000799423">
    <property type="component" value="Unassembled WGS sequence"/>
</dbReference>
<keyword evidence="2" id="KW-0812">Transmembrane</keyword>
<sequence length="553" mass="58522">MHSFGGLKAVVAACAFGQVSGAALPTPAITPAPPSPQARDHGLQGRQFDPISLAQVLLTALPLSLRLVAATNVPAVSSMLWSEFLDDKKPEWFLDLPWDVQSYLIIEFGPETAWPTAPSSVSVSTASATTSIEPSATSTVPEQVSSTALGSSTVAIESESPNIVSSSTASSSESFLGSTSQTTTSQRSSALSSTGTSGSIPNSSATAVSEAPIVNDSGLSTTQKIGIGVGVPVGLLTMAAFLIACCLLSRRRRTRHVNDNEAPSSPGFIPRFSFQDRGVHEHHEHRAPLNPVFNSASHDMADTNWEDDDYEHAAIAASHRRDTFPPAAAQTPMAMQDTAPIMAPVLFHTHSSNRARGTRTSYSSLHAVAEVAEPEDDMLESPILGRRQTRTGPRRPSLPTSSRGTIKRKPVPTSPRQSPAADMASQSLLRPALAPAVGNHSGSSSSGLAVSSMSSNSGLSYESESPISPMTHQTPQNPFAGGYDYLEDYGPEYSHSGYLDGKDGAYGGHCGLDSYSEVPPLRGSSKTEWPLRNATGSGHGRNRSPMWDRVYER</sequence>
<feature type="compositionally biased region" description="Polar residues" evidence="1">
    <location>
        <begin position="466"/>
        <end position="477"/>
    </location>
</feature>
<feature type="region of interest" description="Disordered" evidence="1">
    <location>
        <begin position="373"/>
        <end position="485"/>
    </location>
</feature>
<keyword evidence="2" id="KW-0472">Membrane</keyword>
<protein>
    <recommendedName>
        <fullName evidence="5">Mid2 domain-containing protein</fullName>
    </recommendedName>
</protein>
<feature type="region of interest" description="Disordered" evidence="1">
    <location>
        <begin position="517"/>
        <end position="553"/>
    </location>
</feature>
<feature type="region of interest" description="Disordered" evidence="1">
    <location>
        <begin position="163"/>
        <end position="207"/>
    </location>
</feature>
<accession>A0A6A7AWN6</accession>
<gene>
    <name evidence="3" type="ORF">T440DRAFT_185871</name>
</gene>
<evidence type="ECO:0000313" key="4">
    <source>
        <dbReference type="Proteomes" id="UP000799423"/>
    </source>
</evidence>
<evidence type="ECO:0000313" key="3">
    <source>
        <dbReference type="EMBL" id="KAF2847696.1"/>
    </source>
</evidence>
<dbReference type="AlphaFoldDB" id="A0A6A7AWN6"/>
<feature type="transmembrane region" description="Helical" evidence="2">
    <location>
        <begin position="225"/>
        <end position="248"/>
    </location>
</feature>
<keyword evidence="2" id="KW-1133">Transmembrane helix</keyword>
<dbReference type="EMBL" id="MU006323">
    <property type="protein sequence ID" value="KAF2847696.1"/>
    <property type="molecule type" value="Genomic_DNA"/>
</dbReference>
<proteinExistence type="predicted"/>
<reference evidence="3" key="1">
    <citation type="submission" date="2020-01" db="EMBL/GenBank/DDBJ databases">
        <authorList>
            <consortium name="DOE Joint Genome Institute"/>
            <person name="Haridas S."/>
            <person name="Albert R."/>
            <person name="Binder M."/>
            <person name="Bloem J."/>
            <person name="Labutti K."/>
            <person name="Salamov A."/>
            <person name="Andreopoulos B."/>
            <person name="Baker S.E."/>
            <person name="Barry K."/>
            <person name="Bills G."/>
            <person name="Bluhm B.H."/>
            <person name="Cannon C."/>
            <person name="Castanera R."/>
            <person name="Culley D.E."/>
            <person name="Daum C."/>
            <person name="Ezra D."/>
            <person name="Gonzalez J.B."/>
            <person name="Henrissat B."/>
            <person name="Kuo A."/>
            <person name="Liang C."/>
            <person name="Lipzen A."/>
            <person name="Lutzoni F."/>
            <person name="Magnuson J."/>
            <person name="Mondo S."/>
            <person name="Nolan M."/>
            <person name="Ohm R."/>
            <person name="Pangilinan J."/>
            <person name="Park H.-J."/>
            <person name="Ramirez L."/>
            <person name="Alfaro M."/>
            <person name="Sun H."/>
            <person name="Tritt A."/>
            <person name="Yoshinaga Y."/>
            <person name="Zwiers L.-H."/>
            <person name="Turgeon B.G."/>
            <person name="Goodwin S.B."/>
            <person name="Spatafora J.W."/>
            <person name="Crous P.W."/>
            <person name="Grigoriev I.V."/>
        </authorList>
    </citation>
    <scope>NUCLEOTIDE SEQUENCE</scope>
    <source>
        <strain evidence="3">IPT5</strain>
    </source>
</reference>
<dbReference type="OrthoDB" id="5419608at2759"/>